<organism evidence="2 3">
    <name type="scientific">Caerostris extrusa</name>
    <name type="common">Bark spider</name>
    <name type="synonym">Caerostris bankana</name>
    <dbReference type="NCBI Taxonomy" id="172846"/>
    <lineage>
        <taxon>Eukaryota</taxon>
        <taxon>Metazoa</taxon>
        <taxon>Ecdysozoa</taxon>
        <taxon>Arthropoda</taxon>
        <taxon>Chelicerata</taxon>
        <taxon>Arachnida</taxon>
        <taxon>Araneae</taxon>
        <taxon>Araneomorphae</taxon>
        <taxon>Entelegynae</taxon>
        <taxon>Araneoidea</taxon>
        <taxon>Araneidae</taxon>
        <taxon>Caerostris</taxon>
    </lineage>
</organism>
<protein>
    <recommendedName>
        <fullName evidence="4">Ribosomal protein L2</fullName>
    </recommendedName>
</protein>
<reference evidence="2 3" key="1">
    <citation type="submission" date="2021-06" db="EMBL/GenBank/DDBJ databases">
        <title>Caerostris extrusa draft genome.</title>
        <authorList>
            <person name="Kono N."/>
            <person name="Arakawa K."/>
        </authorList>
    </citation>
    <scope>NUCLEOTIDE SEQUENCE [LARGE SCALE GENOMIC DNA]</scope>
</reference>
<gene>
    <name evidence="2" type="ORF">CEXT_595811</name>
</gene>
<dbReference type="AlphaFoldDB" id="A0AAV4XYU5"/>
<keyword evidence="3" id="KW-1185">Reference proteome</keyword>
<evidence type="ECO:0000256" key="1">
    <source>
        <dbReference type="SAM" id="MobiDB-lite"/>
    </source>
</evidence>
<sequence>MGFWDLELFLDQLFSTLVPFLLFSFKHDFGVVLKIGFPGSERKAFSLVEGSSRRRKILACGGYFWGCAQNWFSGKRTKASHLKKAAAEENRGGLERGWSHFGSKNRIGLGDPSTKPTLNGDIFSFHASLYIADWRKLKSWLGVGNALDGDRKGRDFGVVLKIGFPGSERKAFSLEEGSSRRRKSFACGGVGGVDNNRRAVSKISPSKKILLPFVGPRNYLSSTMAAITGSTRDFSPFCRTGGVRGGGGLISVPKSNRAGGSLDKPNP</sequence>
<evidence type="ECO:0000313" key="2">
    <source>
        <dbReference type="EMBL" id="GIZ00358.1"/>
    </source>
</evidence>
<evidence type="ECO:0000313" key="3">
    <source>
        <dbReference type="Proteomes" id="UP001054945"/>
    </source>
</evidence>
<proteinExistence type="predicted"/>
<name>A0AAV4XYU5_CAEEX</name>
<comment type="caution">
    <text evidence="2">The sequence shown here is derived from an EMBL/GenBank/DDBJ whole genome shotgun (WGS) entry which is preliminary data.</text>
</comment>
<dbReference type="Proteomes" id="UP001054945">
    <property type="component" value="Unassembled WGS sequence"/>
</dbReference>
<evidence type="ECO:0008006" key="4">
    <source>
        <dbReference type="Google" id="ProtNLM"/>
    </source>
</evidence>
<accession>A0AAV4XYU5</accession>
<feature type="region of interest" description="Disordered" evidence="1">
    <location>
        <begin position="248"/>
        <end position="267"/>
    </location>
</feature>
<dbReference type="EMBL" id="BPLR01001146">
    <property type="protein sequence ID" value="GIZ00358.1"/>
    <property type="molecule type" value="Genomic_DNA"/>
</dbReference>